<gene>
    <name evidence="5" type="ORF">GUITHDRAFT_100292</name>
</gene>
<evidence type="ECO:0000256" key="3">
    <source>
        <dbReference type="SAM" id="MobiDB-lite"/>
    </source>
</evidence>
<dbReference type="InterPro" id="IPR016024">
    <property type="entry name" value="ARM-type_fold"/>
</dbReference>
<dbReference type="SUPFAM" id="SSF48371">
    <property type="entry name" value="ARM repeat"/>
    <property type="match status" value="1"/>
</dbReference>
<dbReference type="InterPro" id="IPR021133">
    <property type="entry name" value="HEAT_type_2"/>
</dbReference>
<keyword evidence="1" id="KW-0677">Repeat</keyword>
<evidence type="ECO:0000313" key="7">
    <source>
        <dbReference type="Proteomes" id="UP000011087"/>
    </source>
</evidence>
<dbReference type="GO" id="GO:0005829">
    <property type="term" value="C:cytosol"/>
    <property type="evidence" value="ECO:0007669"/>
    <property type="project" value="TreeGrafter"/>
</dbReference>
<dbReference type="KEGG" id="gtt:GUITHDRAFT_100292"/>
<organism evidence="5">
    <name type="scientific">Guillardia theta (strain CCMP2712)</name>
    <name type="common">Cryptophyte</name>
    <dbReference type="NCBI Taxonomy" id="905079"/>
    <lineage>
        <taxon>Eukaryota</taxon>
        <taxon>Cryptophyceae</taxon>
        <taxon>Pyrenomonadales</taxon>
        <taxon>Geminigeraceae</taxon>
        <taxon>Guillardia</taxon>
    </lineage>
</organism>
<dbReference type="PANTHER" id="PTHR23346:SF7">
    <property type="entry name" value="STALLED RIBOSOME SENSOR GCN1"/>
    <property type="match status" value="1"/>
</dbReference>
<dbReference type="GO" id="GO:0019887">
    <property type="term" value="F:protein kinase regulator activity"/>
    <property type="evidence" value="ECO:0007669"/>
    <property type="project" value="TreeGrafter"/>
</dbReference>
<dbReference type="SMART" id="SM01349">
    <property type="entry name" value="TOG"/>
    <property type="match status" value="1"/>
</dbReference>
<dbReference type="InterPro" id="IPR034085">
    <property type="entry name" value="TOG"/>
</dbReference>
<evidence type="ECO:0000313" key="6">
    <source>
        <dbReference type="EnsemblProtists" id="EKX54042"/>
    </source>
</evidence>
<dbReference type="Gene3D" id="1.25.10.10">
    <property type="entry name" value="Leucine-rich Repeat Variant"/>
    <property type="match status" value="1"/>
</dbReference>
<dbReference type="Proteomes" id="UP000011087">
    <property type="component" value="Unassembled WGS sequence"/>
</dbReference>
<dbReference type="EMBL" id="JH992968">
    <property type="protein sequence ID" value="EKX54042.1"/>
    <property type="molecule type" value="Genomic_DNA"/>
</dbReference>
<dbReference type="HOGENOM" id="CLU_431162_0_0_1"/>
<dbReference type="GeneID" id="17310637"/>
<dbReference type="eggNOG" id="KOG1242">
    <property type="taxonomic scope" value="Eukaryota"/>
</dbReference>
<feature type="repeat" description="HEAT" evidence="2">
    <location>
        <begin position="443"/>
        <end position="481"/>
    </location>
</feature>
<evidence type="ECO:0000256" key="1">
    <source>
        <dbReference type="ARBA" id="ARBA00022737"/>
    </source>
</evidence>
<name>L1K090_GUITC</name>
<dbReference type="GO" id="GO:0034198">
    <property type="term" value="P:cellular response to amino acid starvation"/>
    <property type="evidence" value="ECO:0007669"/>
    <property type="project" value="TreeGrafter"/>
</dbReference>
<evidence type="ECO:0000313" key="5">
    <source>
        <dbReference type="EMBL" id="EKX54042.1"/>
    </source>
</evidence>
<dbReference type="InterPro" id="IPR011989">
    <property type="entry name" value="ARM-like"/>
</dbReference>
<protein>
    <recommendedName>
        <fullName evidence="4">TOG domain-containing protein</fullName>
    </recommendedName>
</protein>
<reference evidence="7" key="2">
    <citation type="submission" date="2012-11" db="EMBL/GenBank/DDBJ databases">
        <authorList>
            <person name="Kuo A."/>
            <person name="Curtis B.A."/>
            <person name="Tanifuji G."/>
            <person name="Burki F."/>
            <person name="Gruber A."/>
            <person name="Irimia M."/>
            <person name="Maruyama S."/>
            <person name="Arias M.C."/>
            <person name="Ball S.G."/>
            <person name="Gile G.H."/>
            <person name="Hirakawa Y."/>
            <person name="Hopkins J.F."/>
            <person name="Rensing S.A."/>
            <person name="Schmutz J."/>
            <person name="Symeonidi A."/>
            <person name="Elias M."/>
            <person name="Eveleigh R.J."/>
            <person name="Herman E.K."/>
            <person name="Klute M.J."/>
            <person name="Nakayama T."/>
            <person name="Obornik M."/>
            <person name="Reyes-Prieto A."/>
            <person name="Armbrust E.V."/>
            <person name="Aves S.J."/>
            <person name="Beiko R.G."/>
            <person name="Coutinho P."/>
            <person name="Dacks J.B."/>
            <person name="Durnford D.G."/>
            <person name="Fast N.M."/>
            <person name="Green B.R."/>
            <person name="Grisdale C."/>
            <person name="Hempe F."/>
            <person name="Henrissat B."/>
            <person name="Hoppner M.P."/>
            <person name="Ishida K.-I."/>
            <person name="Kim E."/>
            <person name="Koreny L."/>
            <person name="Kroth P.G."/>
            <person name="Liu Y."/>
            <person name="Malik S.-B."/>
            <person name="Maier U.G."/>
            <person name="McRose D."/>
            <person name="Mock T."/>
            <person name="Neilson J.A."/>
            <person name="Onodera N.T."/>
            <person name="Poole A.M."/>
            <person name="Pritham E.J."/>
            <person name="Richards T.A."/>
            <person name="Rocap G."/>
            <person name="Roy S.W."/>
            <person name="Sarai C."/>
            <person name="Schaack S."/>
            <person name="Shirato S."/>
            <person name="Slamovits C.H."/>
            <person name="Spencer D.F."/>
            <person name="Suzuki S."/>
            <person name="Worden A.Z."/>
            <person name="Zauner S."/>
            <person name="Barry K."/>
            <person name="Bell C."/>
            <person name="Bharti A.K."/>
            <person name="Crow J.A."/>
            <person name="Grimwood J."/>
            <person name="Kramer R."/>
            <person name="Lindquist E."/>
            <person name="Lucas S."/>
            <person name="Salamov A."/>
            <person name="McFadden G.I."/>
            <person name="Lane C.E."/>
            <person name="Keeling P.J."/>
            <person name="Gray M.W."/>
            <person name="Grigoriev I.V."/>
            <person name="Archibald J.M."/>
        </authorList>
    </citation>
    <scope>NUCLEOTIDE SEQUENCE</scope>
    <source>
        <strain evidence="7">CCMP2712</strain>
    </source>
</reference>
<reference evidence="5 7" key="1">
    <citation type="journal article" date="2012" name="Nature">
        <title>Algal genomes reveal evolutionary mosaicism and the fate of nucleomorphs.</title>
        <authorList>
            <consortium name="DOE Joint Genome Institute"/>
            <person name="Curtis B.A."/>
            <person name="Tanifuji G."/>
            <person name="Burki F."/>
            <person name="Gruber A."/>
            <person name="Irimia M."/>
            <person name="Maruyama S."/>
            <person name="Arias M.C."/>
            <person name="Ball S.G."/>
            <person name="Gile G.H."/>
            <person name="Hirakawa Y."/>
            <person name="Hopkins J.F."/>
            <person name="Kuo A."/>
            <person name="Rensing S.A."/>
            <person name="Schmutz J."/>
            <person name="Symeonidi A."/>
            <person name="Elias M."/>
            <person name="Eveleigh R.J."/>
            <person name="Herman E.K."/>
            <person name="Klute M.J."/>
            <person name="Nakayama T."/>
            <person name="Obornik M."/>
            <person name="Reyes-Prieto A."/>
            <person name="Armbrust E.V."/>
            <person name="Aves S.J."/>
            <person name="Beiko R.G."/>
            <person name="Coutinho P."/>
            <person name="Dacks J.B."/>
            <person name="Durnford D.G."/>
            <person name="Fast N.M."/>
            <person name="Green B.R."/>
            <person name="Grisdale C.J."/>
            <person name="Hempel F."/>
            <person name="Henrissat B."/>
            <person name="Hoppner M.P."/>
            <person name="Ishida K."/>
            <person name="Kim E."/>
            <person name="Koreny L."/>
            <person name="Kroth P.G."/>
            <person name="Liu Y."/>
            <person name="Malik S.B."/>
            <person name="Maier U.G."/>
            <person name="McRose D."/>
            <person name="Mock T."/>
            <person name="Neilson J.A."/>
            <person name="Onodera N.T."/>
            <person name="Poole A.M."/>
            <person name="Pritham E.J."/>
            <person name="Richards T.A."/>
            <person name="Rocap G."/>
            <person name="Roy S.W."/>
            <person name="Sarai C."/>
            <person name="Schaack S."/>
            <person name="Shirato S."/>
            <person name="Slamovits C.H."/>
            <person name="Spencer D.F."/>
            <person name="Suzuki S."/>
            <person name="Worden A.Z."/>
            <person name="Zauner S."/>
            <person name="Barry K."/>
            <person name="Bell C."/>
            <person name="Bharti A.K."/>
            <person name="Crow J.A."/>
            <person name="Grimwood J."/>
            <person name="Kramer R."/>
            <person name="Lindquist E."/>
            <person name="Lucas S."/>
            <person name="Salamov A."/>
            <person name="McFadden G.I."/>
            <person name="Lane C.E."/>
            <person name="Keeling P.J."/>
            <person name="Gray M.W."/>
            <person name="Grigoriev I.V."/>
            <person name="Archibald J.M."/>
        </authorList>
    </citation>
    <scope>NUCLEOTIDE SEQUENCE</scope>
    <source>
        <strain evidence="5 7">CCMP2712</strain>
    </source>
</reference>
<dbReference type="OrthoDB" id="2110130at2759"/>
<feature type="region of interest" description="Disordered" evidence="3">
    <location>
        <begin position="581"/>
        <end position="615"/>
    </location>
</feature>
<dbReference type="PaxDb" id="55529-EKX54042"/>
<dbReference type="AlphaFoldDB" id="L1K090"/>
<dbReference type="GO" id="GO:0006417">
    <property type="term" value="P:regulation of translation"/>
    <property type="evidence" value="ECO:0007669"/>
    <property type="project" value="TreeGrafter"/>
</dbReference>
<feature type="domain" description="TOG" evidence="4">
    <location>
        <begin position="145"/>
        <end position="378"/>
    </location>
</feature>
<evidence type="ECO:0000256" key="2">
    <source>
        <dbReference type="PROSITE-ProRule" id="PRU00103"/>
    </source>
</evidence>
<dbReference type="PANTHER" id="PTHR23346">
    <property type="entry name" value="TRANSLATIONAL ACTIVATOR GCN1-RELATED"/>
    <property type="match status" value="1"/>
</dbReference>
<keyword evidence="7" id="KW-1185">Reference proteome</keyword>
<dbReference type="PROSITE" id="PS50077">
    <property type="entry name" value="HEAT_REPEAT"/>
    <property type="match status" value="1"/>
</dbReference>
<dbReference type="RefSeq" id="XP_005841022.1">
    <property type="nucleotide sequence ID" value="XM_005840965.1"/>
</dbReference>
<dbReference type="Pfam" id="PF24987">
    <property type="entry name" value="HEAT_EF3_N"/>
    <property type="match status" value="1"/>
</dbReference>
<dbReference type="EnsemblProtists" id="EKX54042">
    <property type="protein sequence ID" value="EKX54042"/>
    <property type="gene ID" value="GUITHDRAFT_100292"/>
</dbReference>
<evidence type="ECO:0000259" key="4">
    <source>
        <dbReference type="SMART" id="SM01349"/>
    </source>
</evidence>
<proteinExistence type="predicted"/>
<dbReference type="STRING" id="905079.L1K090"/>
<accession>L1K090</accession>
<dbReference type="Pfam" id="PF24984">
    <property type="entry name" value="HEAT_EF3_GNC1"/>
    <property type="match status" value="1"/>
</dbReference>
<sequence>MVDDLLAMANDEIASLIPSNFFVDGSAVSGKKVSEAASLDQETLYKAVLKALGDEDAKIRGGGQGIALHMEAQFIMSKIHHYLDTDGDGEQDADRADRTAASMALVIGGVANRLGDVEVAKSTVNRIAALLACPSLDVQTACAVGISRAIKVLPAEQGTETLNHYLSGLGTEDAATVAFGIAGVVKGVTSKALCSHGVLDRLEEAVNDKKDAKKRETALRTYQALSLVLKNIFEPYAGNVLPQIIAKLGDKVAQVKAAAEDAFKDFTSLLSNYSLYAVMPIVGRALGDSASTSWQARVFCLNFVESKVVAARRQVTSISQSIVPSVIESLSDTKAEVQTAAKSALTTIGNELITSPEMKAMVDPIVSAIISPGDMTNPCVEKLMDVTFMNPIDRPCLALMVPVLRRGLTEKRNEDKRRALLVVGNMCGLVIDGKELIPYVPAIMPDLVACVKDSSPEMRHYGATALAAFLKGMAAAHLEQRFENLAEELQKLQKEIVSTDNSVKTAAERKLQELIDLASDQATKTHHTEEEVKADLERLKLEEEEKQRQEIEAAEAAKQMEIEEESRAEVSEYALRQKAIQEEEKRKEEEKKELEKQAREDAKKQAEADKLRAFKKFQEEQKAAMLKHQRAKKKK</sequence>
<reference evidence="6" key="3">
    <citation type="submission" date="2015-06" db="UniProtKB">
        <authorList>
            <consortium name="EnsemblProtists"/>
        </authorList>
    </citation>
    <scope>IDENTIFICATION</scope>
</reference>